<dbReference type="InterPro" id="IPR004638">
    <property type="entry name" value="EmrB-like"/>
</dbReference>
<keyword evidence="3" id="KW-0813">Transport</keyword>
<feature type="transmembrane region" description="Helical" evidence="9">
    <location>
        <begin position="12"/>
        <end position="35"/>
    </location>
</feature>
<dbReference type="Gene3D" id="1.20.1250.20">
    <property type="entry name" value="MFS general substrate transporter like domains"/>
    <property type="match status" value="1"/>
</dbReference>
<evidence type="ECO:0000256" key="2">
    <source>
        <dbReference type="ARBA" id="ARBA00008537"/>
    </source>
</evidence>
<dbReference type="SUPFAM" id="SSF103473">
    <property type="entry name" value="MFS general substrate transporter"/>
    <property type="match status" value="1"/>
</dbReference>
<dbReference type="Proteomes" id="UP000527616">
    <property type="component" value="Unassembled WGS sequence"/>
</dbReference>
<feature type="transmembrane region" description="Helical" evidence="9">
    <location>
        <begin position="83"/>
        <end position="105"/>
    </location>
</feature>
<dbReference type="AlphaFoldDB" id="A0A7Z0DBL6"/>
<evidence type="ECO:0000313" key="12">
    <source>
        <dbReference type="Proteomes" id="UP000527616"/>
    </source>
</evidence>
<feature type="transmembrane region" description="Helical" evidence="9">
    <location>
        <begin position="357"/>
        <end position="379"/>
    </location>
</feature>
<keyword evidence="5 9" id="KW-0812">Transmembrane</keyword>
<comment type="similarity">
    <text evidence="2">Belongs to the major facilitator superfamily. EmrB family.</text>
</comment>
<keyword evidence="6 9" id="KW-1133">Transmembrane helix</keyword>
<feature type="transmembrane region" description="Helical" evidence="9">
    <location>
        <begin position="438"/>
        <end position="456"/>
    </location>
</feature>
<reference evidence="11 12" key="1">
    <citation type="submission" date="2020-07" db="EMBL/GenBank/DDBJ databases">
        <title>Sequencing the genomes of 1000 actinobacteria strains.</title>
        <authorList>
            <person name="Klenk H.-P."/>
        </authorList>
    </citation>
    <scope>NUCLEOTIDE SEQUENCE [LARGE SCALE GENOMIC DNA]</scope>
    <source>
        <strain evidence="11 12">DSM 103164</strain>
    </source>
</reference>
<keyword evidence="12" id="KW-1185">Reference proteome</keyword>
<dbReference type="InterPro" id="IPR020846">
    <property type="entry name" value="MFS_dom"/>
</dbReference>
<dbReference type="EMBL" id="JACBZS010000001">
    <property type="protein sequence ID" value="NYI72629.1"/>
    <property type="molecule type" value="Genomic_DNA"/>
</dbReference>
<evidence type="ECO:0000256" key="6">
    <source>
        <dbReference type="ARBA" id="ARBA00022989"/>
    </source>
</evidence>
<feature type="transmembrane region" description="Helical" evidence="9">
    <location>
        <begin position="269"/>
        <end position="292"/>
    </location>
</feature>
<dbReference type="Pfam" id="PF07690">
    <property type="entry name" value="MFS_1"/>
    <property type="match status" value="1"/>
</dbReference>
<comment type="caution">
    <text evidence="11">The sequence shown here is derived from an EMBL/GenBank/DDBJ whole genome shotgun (WGS) entry which is preliminary data.</text>
</comment>
<dbReference type="Gene3D" id="1.20.1720.10">
    <property type="entry name" value="Multidrug resistance protein D"/>
    <property type="match status" value="1"/>
</dbReference>
<dbReference type="InterPro" id="IPR011701">
    <property type="entry name" value="MFS"/>
</dbReference>
<dbReference type="PROSITE" id="PS50850">
    <property type="entry name" value="MFS"/>
    <property type="match status" value="1"/>
</dbReference>
<dbReference type="NCBIfam" id="TIGR00711">
    <property type="entry name" value="efflux_EmrB"/>
    <property type="match status" value="1"/>
</dbReference>
<feature type="transmembrane region" description="Helical" evidence="9">
    <location>
        <begin position="55"/>
        <end position="71"/>
    </location>
</feature>
<feature type="region of interest" description="Disordered" evidence="8">
    <location>
        <begin position="468"/>
        <end position="500"/>
    </location>
</feature>
<name>A0A7Z0DBL6_9ACTN</name>
<proteinExistence type="inferred from homology"/>
<dbReference type="InterPro" id="IPR036259">
    <property type="entry name" value="MFS_trans_sf"/>
</dbReference>
<organism evidence="11 12">
    <name type="scientific">Naumannella cuiyingiana</name>
    <dbReference type="NCBI Taxonomy" id="1347891"/>
    <lineage>
        <taxon>Bacteria</taxon>
        <taxon>Bacillati</taxon>
        <taxon>Actinomycetota</taxon>
        <taxon>Actinomycetes</taxon>
        <taxon>Propionibacteriales</taxon>
        <taxon>Propionibacteriaceae</taxon>
        <taxon>Naumannella</taxon>
    </lineage>
</organism>
<dbReference type="PANTHER" id="PTHR42718:SF9">
    <property type="entry name" value="MAJOR FACILITATOR SUPERFAMILY MULTIDRUG TRANSPORTER MFSC"/>
    <property type="match status" value="1"/>
</dbReference>
<gene>
    <name evidence="11" type="ORF">GGQ54_003189</name>
</gene>
<dbReference type="PROSITE" id="PS00216">
    <property type="entry name" value="SUGAR_TRANSPORT_1"/>
    <property type="match status" value="1"/>
</dbReference>
<accession>A0A7Z0DBL6</accession>
<keyword evidence="7 9" id="KW-0472">Membrane</keyword>
<feature type="transmembrane region" description="Helical" evidence="9">
    <location>
        <begin position="298"/>
        <end position="320"/>
    </location>
</feature>
<evidence type="ECO:0000256" key="3">
    <source>
        <dbReference type="ARBA" id="ARBA00022448"/>
    </source>
</evidence>
<dbReference type="InterPro" id="IPR005829">
    <property type="entry name" value="Sugar_transporter_CS"/>
</dbReference>
<dbReference type="GO" id="GO:0005886">
    <property type="term" value="C:plasma membrane"/>
    <property type="evidence" value="ECO:0007669"/>
    <property type="project" value="UniProtKB-SubCell"/>
</dbReference>
<sequence>MPRTTRLVRPGLVLGICCLSLLIVGVDNTIVTIGLPQIRQDMHASFSSAQWTVDAYQLVLGAFLLTAGATADRWGRRLTLQTGLAVFTIASALCAAAPTIGWLIGSRVVQALGGSMMNPVAIAIVTQVYPDARRRAHAFGIWSGVYGLSMAIGPVLGGFLVQHAGWRSIFWVNIPIGVIAIGLCAWAVPESKSPTRRRFDAIGQALVIVILLALTYAIIEGNSLGWASARIIVLAVIVLVCAAALVWWEGRVPEPVVDPLFFRSAPFSGAILIALIGMGGTAGYLWVVTFYLQDARGLSPASAGALMLPIAAMVLIVAPLSGRLAARHGPRIPLAISGCCVAISAALLTRLHQHTSLLVLLTSFVVFGIGFGMLNAPITNAAVAGMPKSQAAVASAVASTGRQVGQALGVAIVGAVVVNRINLRAVATSLPAASRPGWWVITAAGALVVVIAIVTTTRRARRTTERVRELLDEEHPEPPDPQQPGSELITRRFPQPEDVR</sequence>
<evidence type="ECO:0000259" key="10">
    <source>
        <dbReference type="PROSITE" id="PS50850"/>
    </source>
</evidence>
<protein>
    <submittedName>
        <fullName evidence="11">EmrB/QacA subfamily drug resistance transporter</fullName>
    </submittedName>
</protein>
<dbReference type="GO" id="GO:0022857">
    <property type="term" value="F:transmembrane transporter activity"/>
    <property type="evidence" value="ECO:0007669"/>
    <property type="project" value="InterPro"/>
</dbReference>
<evidence type="ECO:0000256" key="9">
    <source>
        <dbReference type="SAM" id="Phobius"/>
    </source>
</evidence>
<feature type="transmembrane region" description="Helical" evidence="9">
    <location>
        <begin position="332"/>
        <end position="351"/>
    </location>
</feature>
<feature type="transmembrane region" description="Helical" evidence="9">
    <location>
        <begin position="225"/>
        <end position="248"/>
    </location>
</feature>
<comment type="subcellular location">
    <subcellularLocation>
        <location evidence="1">Cell membrane</location>
        <topology evidence="1">Multi-pass membrane protein</topology>
    </subcellularLocation>
</comment>
<evidence type="ECO:0000256" key="4">
    <source>
        <dbReference type="ARBA" id="ARBA00022475"/>
    </source>
</evidence>
<dbReference type="RefSeq" id="WP_179446264.1">
    <property type="nucleotide sequence ID" value="NZ_JACBZS010000001.1"/>
</dbReference>
<evidence type="ECO:0000256" key="8">
    <source>
        <dbReference type="SAM" id="MobiDB-lite"/>
    </source>
</evidence>
<feature type="transmembrane region" description="Helical" evidence="9">
    <location>
        <begin position="201"/>
        <end position="219"/>
    </location>
</feature>
<feature type="transmembrane region" description="Helical" evidence="9">
    <location>
        <begin position="141"/>
        <end position="162"/>
    </location>
</feature>
<evidence type="ECO:0000256" key="7">
    <source>
        <dbReference type="ARBA" id="ARBA00023136"/>
    </source>
</evidence>
<keyword evidence="4" id="KW-1003">Cell membrane</keyword>
<dbReference type="CDD" id="cd17321">
    <property type="entry name" value="MFS_MMR_MDR_like"/>
    <property type="match status" value="1"/>
</dbReference>
<dbReference type="PANTHER" id="PTHR42718">
    <property type="entry name" value="MAJOR FACILITATOR SUPERFAMILY MULTIDRUG TRANSPORTER MFSC"/>
    <property type="match status" value="1"/>
</dbReference>
<evidence type="ECO:0000256" key="1">
    <source>
        <dbReference type="ARBA" id="ARBA00004651"/>
    </source>
</evidence>
<evidence type="ECO:0000313" key="11">
    <source>
        <dbReference type="EMBL" id="NYI72629.1"/>
    </source>
</evidence>
<feature type="transmembrane region" description="Helical" evidence="9">
    <location>
        <begin position="168"/>
        <end position="189"/>
    </location>
</feature>
<feature type="domain" description="Major facilitator superfamily (MFS) profile" evidence="10">
    <location>
        <begin position="13"/>
        <end position="461"/>
    </location>
</feature>
<evidence type="ECO:0000256" key="5">
    <source>
        <dbReference type="ARBA" id="ARBA00022692"/>
    </source>
</evidence>